<dbReference type="Proteomes" id="UP000027178">
    <property type="component" value="Unassembled WGS sequence"/>
</dbReference>
<protein>
    <submittedName>
        <fullName evidence="2">Uncharacterized protein</fullName>
    </submittedName>
</protein>
<gene>
    <name evidence="2" type="ORF">KCH_69230</name>
</gene>
<dbReference type="PATRIC" id="fig|1348663.4.peg.6700"/>
<comment type="caution">
    <text evidence="2">The sequence shown here is derived from an EMBL/GenBank/DDBJ whole genome shotgun (WGS) entry which is preliminary data.</text>
</comment>
<evidence type="ECO:0000313" key="2">
    <source>
        <dbReference type="EMBL" id="KDN81291.1"/>
    </source>
</evidence>
<evidence type="ECO:0000313" key="3">
    <source>
        <dbReference type="Proteomes" id="UP000027178"/>
    </source>
</evidence>
<feature type="compositionally biased region" description="Basic and acidic residues" evidence="1">
    <location>
        <begin position="41"/>
        <end position="55"/>
    </location>
</feature>
<name>A0A066YT79_9ACTN</name>
<keyword evidence="3" id="KW-1185">Reference proteome</keyword>
<accession>A0A066YT79</accession>
<organism evidence="2 3">
    <name type="scientific">Kitasatospora cheerisanensis KCTC 2395</name>
    <dbReference type="NCBI Taxonomy" id="1348663"/>
    <lineage>
        <taxon>Bacteria</taxon>
        <taxon>Bacillati</taxon>
        <taxon>Actinomycetota</taxon>
        <taxon>Actinomycetes</taxon>
        <taxon>Kitasatosporales</taxon>
        <taxon>Streptomycetaceae</taxon>
        <taxon>Kitasatospora</taxon>
    </lineage>
</organism>
<reference evidence="2 3" key="1">
    <citation type="submission" date="2014-05" db="EMBL/GenBank/DDBJ databases">
        <title>Draft Genome Sequence of Kitasatospora cheerisanensis KCTC 2395.</title>
        <authorList>
            <person name="Nam D.H."/>
        </authorList>
    </citation>
    <scope>NUCLEOTIDE SEQUENCE [LARGE SCALE GENOMIC DNA]</scope>
    <source>
        <strain evidence="2 3">KCTC 2395</strain>
    </source>
</reference>
<proteinExistence type="predicted"/>
<feature type="compositionally biased region" description="Basic residues" evidence="1">
    <location>
        <begin position="9"/>
        <end position="23"/>
    </location>
</feature>
<feature type="region of interest" description="Disordered" evidence="1">
    <location>
        <begin position="1"/>
        <end position="65"/>
    </location>
</feature>
<sequence length="112" mass="11795">MPAAGASRPARRRGRARRGRRVRSAGWPVRPSSPRQWDPQAEAHRVPPERGERGRAGTRACEGRGMWGAGVRGAGVLGARACVRERSVAERPGRAGPGGGDGLCHVACGAVR</sequence>
<dbReference type="HOGENOM" id="CLU_2142536_0_0_11"/>
<dbReference type="EMBL" id="JNBY01000148">
    <property type="protein sequence ID" value="KDN81291.1"/>
    <property type="molecule type" value="Genomic_DNA"/>
</dbReference>
<evidence type="ECO:0000256" key="1">
    <source>
        <dbReference type="SAM" id="MobiDB-lite"/>
    </source>
</evidence>
<dbReference type="AlphaFoldDB" id="A0A066YT79"/>